<keyword evidence="9" id="KW-0472">Membrane</keyword>
<dbReference type="InterPro" id="IPR053716">
    <property type="entry name" value="Flag_assembly_chemotaxis_eff"/>
</dbReference>
<dbReference type="NCBIfam" id="TIGR02473">
    <property type="entry name" value="flagell_FliJ"/>
    <property type="match status" value="1"/>
</dbReference>
<dbReference type="InterPro" id="IPR052570">
    <property type="entry name" value="FliJ"/>
</dbReference>
<evidence type="ECO:0000313" key="12">
    <source>
        <dbReference type="Proteomes" id="UP000244248"/>
    </source>
</evidence>
<comment type="subcellular location">
    <subcellularLocation>
        <location evidence="1">Cell membrane</location>
        <topology evidence="1">Peripheral membrane protein</topology>
        <orientation evidence="1">Cytoplasmic side</orientation>
    </subcellularLocation>
</comment>
<keyword evidence="8" id="KW-0653">Protein transport</keyword>
<keyword evidence="6" id="KW-0145">Chemotaxis</keyword>
<dbReference type="PANTHER" id="PTHR38786">
    <property type="entry name" value="FLAGELLAR FLIJ PROTEIN"/>
    <property type="match status" value="1"/>
</dbReference>
<dbReference type="GO" id="GO:0006935">
    <property type="term" value="P:chemotaxis"/>
    <property type="evidence" value="ECO:0007669"/>
    <property type="project" value="UniProtKB-KW"/>
</dbReference>
<keyword evidence="11" id="KW-0282">Flagellum</keyword>
<evidence type="ECO:0000256" key="3">
    <source>
        <dbReference type="ARBA" id="ARBA00020392"/>
    </source>
</evidence>
<evidence type="ECO:0000256" key="5">
    <source>
        <dbReference type="ARBA" id="ARBA00022475"/>
    </source>
</evidence>
<accession>A0A2T5MDF1</accession>
<keyword evidence="11" id="KW-0969">Cilium</keyword>
<proteinExistence type="inferred from homology"/>
<gene>
    <name evidence="11" type="primary">fliJ</name>
    <name evidence="11" type="ORF">CJD38_13805</name>
</gene>
<organism evidence="11 12">
    <name type="scientific">Stenotrophobium rhamnosiphilum</name>
    <dbReference type="NCBI Taxonomy" id="2029166"/>
    <lineage>
        <taxon>Bacteria</taxon>
        <taxon>Pseudomonadati</taxon>
        <taxon>Pseudomonadota</taxon>
        <taxon>Gammaproteobacteria</taxon>
        <taxon>Nevskiales</taxon>
        <taxon>Nevskiaceae</taxon>
        <taxon>Stenotrophobium</taxon>
    </lineage>
</organism>
<keyword evidence="7" id="KW-1005">Bacterial flagellum biogenesis</keyword>
<dbReference type="RefSeq" id="WP_107940949.1">
    <property type="nucleotide sequence ID" value="NZ_QANS01000005.1"/>
</dbReference>
<evidence type="ECO:0000256" key="10">
    <source>
        <dbReference type="ARBA" id="ARBA00023225"/>
    </source>
</evidence>
<comment type="caution">
    <text evidence="11">The sequence shown here is derived from an EMBL/GenBank/DDBJ whole genome shotgun (WGS) entry which is preliminary data.</text>
</comment>
<protein>
    <recommendedName>
        <fullName evidence="3">Flagellar FliJ protein</fullName>
    </recommendedName>
</protein>
<reference evidence="11 12" key="1">
    <citation type="submission" date="2018-04" db="EMBL/GenBank/DDBJ databases">
        <title>Novel species isolated from glacier.</title>
        <authorList>
            <person name="Liu Q."/>
            <person name="Xin Y.-H."/>
        </authorList>
    </citation>
    <scope>NUCLEOTIDE SEQUENCE [LARGE SCALE GENOMIC DNA]</scope>
    <source>
        <strain evidence="11 12">GT1R17</strain>
    </source>
</reference>
<name>A0A2T5MDF1_9GAMM</name>
<keyword evidence="12" id="KW-1185">Reference proteome</keyword>
<dbReference type="Proteomes" id="UP000244248">
    <property type="component" value="Unassembled WGS sequence"/>
</dbReference>
<evidence type="ECO:0000256" key="6">
    <source>
        <dbReference type="ARBA" id="ARBA00022500"/>
    </source>
</evidence>
<dbReference type="Gene3D" id="1.10.287.1700">
    <property type="match status" value="1"/>
</dbReference>
<evidence type="ECO:0000256" key="2">
    <source>
        <dbReference type="ARBA" id="ARBA00010004"/>
    </source>
</evidence>
<dbReference type="GO" id="GO:0009288">
    <property type="term" value="C:bacterial-type flagellum"/>
    <property type="evidence" value="ECO:0007669"/>
    <property type="project" value="InterPro"/>
</dbReference>
<dbReference type="GO" id="GO:0015031">
    <property type="term" value="P:protein transport"/>
    <property type="evidence" value="ECO:0007669"/>
    <property type="project" value="UniProtKB-KW"/>
</dbReference>
<evidence type="ECO:0000313" key="11">
    <source>
        <dbReference type="EMBL" id="PTU30577.1"/>
    </source>
</evidence>
<dbReference type="GO" id="GO:0005886">
    <property type="term" value="C:plasma membrane"/>
    <property type="evidence" value="ECO:0007669"/>
    <property type="project" value="UniProtKB-SubCell"/>
</dbReference>
<dbReference type="OrthoDB" id="6049021at2"/>
<evidence type="ECO:0000256" key="4">
    <source>
        <dbReference type="ARBA" id="ARBA00022448"/>
    </source>
</evidence>
<keyword evidence="4" id="KW-0813">Transport</keyword>
<dbReference type="EMBL" id="QANS01000005">
    <property type="protein sequence ID" value="PTU30577.1"/>
    <property type="molecule type" value="Genomic_DNA"/>
</dbReference>
<evidence type="ECO:0000256" key="9">
    <source>
        <dbReference type="ARBA" id="ARBA00023136"/>
    </source>
</evidence>
<dbReference type="PANTHER" id="PTHR38786:SF1">
    <property type="entry name" value="FLAGELLAR FLIJ PROTEIN"/>
    <property type="match status" value="1"/>
</dbReference>
<keyword evidence="11" id="KW-0966">Cell projection</keyword>
<evidence type="ECO:0000256" key="8">
    <source>
        <dbReference type="ARBA" id="ARBA00022927"/>
    </source>
</evidence>
<keyword evidence="10" id="KW-1006">Bacterial flagellum protein export</keyword>
<sequence>MSPSRSSRLEPLQLVADKREDEAMRAMAECQRLVTEHETRLSELQRYLQDYVNTVTVASTPALISNRHAFLAKLREAEGFQKTLLEQAKQRCEAERTRWLLKRRDVGVLEQLAASYRMQERQQTERIEQKNSDERASQSYFRALAMNAASGM</sequence>
<evidence type="ECO:0000256" key="1">
    <source>
        <dbReference type="ARBA" id="ARBA00004413"/>
    </source>
</evidence>
<dbReference type="GO" id="GO:0044781">
    <property type="term" value="P:bacterial-type flagellum organization"/>
    <property type="evidence" value="ECO:0007669"/>
    <property type="project" value="UniProtKB-KW"/>
</dbReference>
<dbReference type="GO" id="GO:0071973">
    <property type="term" value="P:bacterial-type flagellum-dependent cell motility"/>
    <property type="evidence" value="ECO:0007669"/>
    <property type="project" value="InterPro"/>
</dbReference>
<dbReference type="InterPro" id="IPR012823">
    <property type="entry name" value="Flagell_FliJ"/>
</dbReference>
<dbReference type="AlphaFoldDB" id="A0A2T5MDF1"/>
<comment type="similarity">
    <text evidence="2">Belongs to the FliJ family.</text>
</comment>
<evidence type="ECO:0000256" key="7">
    <source>
        <dbReference type="ARBA" id="ARBA00022795"/>
    </source>
</evidence>
<keyword evidence="5" id="KW-1003">Cell membrane</keyword>
<dbReference type="Pfam" id="PF02050">
    <property type="entry name" value="FliJ"/>
    <property type="match status" value="1"/>
</dbReference>